<dbReference type="KEGG" id="haz:A9404_00445"/>
<name>A0A191ZDV7_9GAMM</name>
<organism evidence="1 2">
    <name type="scientific">Halothiobacillus diazotrophicus</name>
    <dbReference type="NCBI Taxonomy" id="1860122"/>
    <lineage>
        <taxon>Bacteria</taxon>
        <taxon>Pseudomonadati</taxon>
        <taxon>Pseudomonadota</taxon>
        <taxon>Gammaproteobacteria</taxon>
        <taxon>Chromatiales</taxon>
        <taxon>Halothiobacillaceae</taxon>
        <taxon>Halothiobacillus</taxon>
    </lineage>
</organism>
<reference evidence="1 2" key="1">
    <citation type="submission" date="2016-06" db="EMBL/GenBank/DDBJ databases">
        <title>Insight into the functional genes involving in sulfur oxidation in Pearl River water.</title>
        <authorList>
            <person name="Luo J."/>
            <person name="Tan X."/>
            <person name="Lin W."/>
        </authorList>
    </citation>
    <scope>NUCLEOTIDE SEQUENCE [LARGE SCALE GENOMIC DNA]</scope>
    <source>
        <strain evidence="1 2">LS2</strain>
    </source>
</reference>
<accession>A0A191ZDV7</accession>
<dbReference type="Proteomes" id="UP000078596">
    <property type="component" value="Chromosome"/>
</dbReference>
<keyword evidence="2" id="KW-1185">Reference proteome</keyword>
<gene>
    <name evidence="1" type="ORF">A9404_00445</name>
</gene>
<dbReference type="EMBL" id="CP016027">
    <property type="protein sequence ID" value="ANJ66049.1"/>
    <property type="molecule type" value="Genomic_DNA"/>
</dbReference>
<dbReference type="AlphaFoldDB" id="A0A191ZDV7"/>
<protein>
    <submittedName>
        <fullName evidence="1">Uncharacterized protein</fullName>
    </submittedName>
</protein>
<sequence>MGNSINAQASVKKAEAAVMLYVYPDRRLGRGIELPVNVIVMAHGRMGCINELVRRTATRDIQRQCYRLPPQPQVIEGHPNTLLDDAVQYIEWVRGLPFGKSIEFARLRS</sequence>
<proteinExistence type="predicted"/>
<evidence type="ECO:0000313" key="1">
    <source>
        <dbReference type="EMBL" id="ANJ66049.1"/>
    </source>
</evidence>
<dbReference type="STRING" id="1860122.A9404_00445"/>
<evidence type="ECO:0000313" key="2">
    <source>
        <dbReference type="Proteomes" id="UP000078596"/>
    </source>
</evidence>